<dbReference type="Gene3D" id="1.10.10.880">
    <property type="entry name" value="Anti sigma-E protein RseA, N-terminal domain"/>
    <property type="match status" value="1"/>
</dbReference>
<gene>
    <name evidence="2" type="ORF">N787_08625</name>
</gene>
<dbReference type="OrthoDB" id="5298512at2"/>
<dbReference type="CDD" id="cd16328">
    <property type="entry name" value="RseA_N"/>
    <property type="match status" value="1"/>
</dbReference>
<comment type="caution">
    <text evidence="2">The sequence shown here is derived from an EMBL/GenBank/DDBJ whole genome shotgun (WGS) entry which is preliminary data.</text>
</comment>
<dbReference type="STRING" id="1384056.N787_08625"/>
<protein>
    <recommendedName>
        <fullName evidence="1">Anti sigma-E protein RseA N-terminal domain-containing protein</fullName>
    </recommendedName>
</protein>
<organism evidence="2 3">
    <name type="scientific">Arenimonas metalli CF5-1</name>
    <dbReference type="NCBI Taxonomy" id="1384056"/>
    <lineage>
        <taxon>Bacteria</taxon>
        <taxon>Pseudomonadati</taxon>
        <taxon>Pseudomonadota</taxon>
        <taxon>Gammaproteobacteria</taxon>
        <taxon>Lysobacterales</taxon>
        <taxon>Lysobacteraceae</taxon>
        <taxon>Arenimonas</taxon>
    </lineage>
</organism>
<name>A0A091B4S0_9GAMM</name>
<evidence type="ECO:0000313" key="3">
    <source>
        <dbReference type="Proteomes" id="UP000029393"/>
    </source>
</evidence>
<evidence type="ECO:0000313" key="2">
    <source>
        <dbReference type="EMBL" id="KFN47613.1"/>
    </source>
</evidence>
<reference evidence="2 3" key="1">
    <citation type="submission" date="2013-09" db="EMBL/GenBank/DDBJ databases">
        <title>Genome sequencing of Arenimonas metalli.</title>
        <authorList>
            <person name="Chen F."/>
            <person name="Wang G."/>
        </authorList>
    </citation>
    <scope>NUCLEOTIDE SEQUENCE [LARGE SCALE GENOMIC DNA]</scope>
    <source>
        <strain evidence="2 3">CF5-1</strain>
    </source>
</reference>
<feature type="domain" description="Anti sigma-E protein RseA N-terminal" evidence="1">
    <location>
        <begin position="9"/>
        <end position="72"/>
    </location>
</feature>
<evidence type="ECO:0000259" key="1">
    <source>
        <dbReference type="Pfam" id="PF03872"/>
    </source>
</evidence>
<proteinExistence type="predicted"/>
<dbReference type="GO" id="GO:0016989">
    <property type="term" value="F:sigma factor antagonist activity"/>
    <property type="evidence" value="ECO:0007669"/>
    <property type="project" value="InterPro"/>
</dbReference>
<dbReference type="InterPro" id="IPR005572">
    <property type="entry name" value="Anti-sigma_E_RseA_N"/>
</dbReference>
<dbReference type="AlphaFoldDB" id="A0A091B4S0"/>
<dbReference type="eggNOG" id="COG5662">
    <property type="taxonomic scope" value="Bacteria"/>
</dbReference>
<dbReference type="InterPro" id="IPR036147">
    <property type="entry name" value="Anti-sigma_E_RseA_N_sf"/>
</dbReference>
<dbReference type="SUPFAM" id="SSF89069">
    <property type="entry name" value="N-terminal, cytoplasmic domain of anti-sigmaE factor RseA"/>
    <property type="match status" value="1"/>
</dbReference>
<accession>A0A091B4S0</accession>
<dbReference type="EMBL" id="AVCK01000009">
    <property type="protein sequence ID" value="KFN47613.1"/>
    <property type="molecule type" value="Genomic_DNA"/>
</dbReference>
<dbReference type="PATRIC" id="fig|1384056.3.peg.584"/>
<dbReference type="Pfam" id="PF03872">
    <property type="entry name" value="RseA_N"/>
    <property type="match status" value="1"/>
</dbReference>
<dbReference type="Proteomes" id="UP000029393">
    <property type="component" value="Unassembled WGS sequence"/>
</dbReference>
<dbReference type="RefSeq" id="WP_052575071.1">
    <property type="nucleotide sequence ID" value="NZ_AVCK01000009.1"/>
</dbReference>
<sequence>MTDIDDRLKEQLSAWLDGELPADEARFLQRRLDNDPALRARFERWQLASACLRGQPVRLMPAAFAERVQAGLGPAAPARARWPWFASAAAAVLMVALLPNMLATDAGPGLPPAADLAGAAAPAATPSFAATSALPATPSASLPEFAPVASAPSSPLPSVRDFPLTSPTAGKAWPRSPVVADERSLQAYLVRHNALAAGDGVGGFLPYVDVVTQEGEASSAPEDRRE</sequence>
<keyword evidence="3" id="KW-1185">Reference proteome</keyword>